<accession>A0A940DSU1</accession>
<dbReference type="AlphaFoldDB" id="A0A940DSU1"/>
<sequence length="117" mass="12395">MDSQNKISFNAVMTAAAVLLCVIAGVLFHVLGFGVLNIVCSEIILIPSLILLMGVSIGSERVSMLIKTATSLIVIVALIANVLMGVFNAGPAPYFIIDGVLLVILLVCSYQFTKLNQ</sequence>
<keyword evidence="1" id="KW-0472">Membrane</keyword>
<name>A0A940DSU1_9BACT</name>
<keyword evidence="1" id="KW-1133">Transmembrane helix</keyword>
<dbReference type="EMBL" id="JADILV010000006">
    <property type="protein sequence ID" value="MBO8482688.1"/>
    <property type="molecule type" value="Genomic_DNA"/>
</dbReference>
<feature type="transmembrane region" description="Helical" evidence="1">
    <location>
        <begin position="34"/>
        <end position="57"/>
    </location>
</feature>
<comment type="caution">
    <text evidence="2">The sequence shown here is derived from an EMBL/GenBank/DDBJ whole genome shotgun (WGS) entry which is preliminary data.</text>
</comment>
<feature type="transmembrane region" description="Helical" evidence="1">
    <location>
        <begin position="93"/>
        <end position="112"/>
    </location>
</feature>
<protein>
    <submittedName>
        <fullName evidence="2">Uncharacterized protein</fullName>
    </submittedName>
</protein>
<gene>
    <name evidence="2" type="ORF">IAB75_00995</name>
</gene>
<reference evidence="2" key="2">
    <citation type="journal article" date="2021" name="PeerJ">
        <title>Extensive microbial diversity within the chicken gut microbiome revealed by metagenomics and culture.</title>
        <authorList>
            <person name="Gilroy R."/>
            <person name="Ravi A."/>
            <person name="Getino M."/>
            <person name="Pursley I."/>
            <person name="Horton D.L."/>
            <person name="Alikhan N.F."/>
            <person name="Baker D."/>
            <person name="Gharbi K."/>
            <person name="Hall N."/>
            <person name="Watson M."/>
            <person name="Adriaenssens E.M."/>
            <person name="Foster-Nyarko E."/>
            <person name="Jarju S."/>
            <person name="Secka A."/>
            <person name="Antonio M."/>
            <person name="Oren A."/>
            <person name="Chaudhuri R.R."/>
            <person name="La Ragione R."/>
            <person name="Hildebrand F."/>
            <person name="Pallen M.J."/>
        </authorList>
    </citation>
    <scope>NUCLEOTIDE SEQUENCE</scope>
    <source>
        <strain evidence="2">G3-8215</strain>
    </source>
</reference>
<evidence type="ECO:0000313" key="3">
    <source>
        <dbReference type="Proteomes" id="UP000725002"/>
    </source>
</evidence>
<reference evidence="2" key="1">
    <citation type="submission" date="2020-10" db="EMBL/GenBank/DDBJ databases">
        <authorList>
            <person name="Gilroy R."/>
        </authorList>
    </citation>
    <scope>NUCLEOTIDE SEQUENCE</scope>
    <source>
        <strain evidence="2">G3-8215</strain>
    </source>
</reference>
<evidence type="ECO:0000256" key="1">
    <source>
        <dbReference type="SAM" id="Phobius"/>
    </source>
</evidence>
<feature type="transmembrane region" description="Helical" evidence="1">
    <location>
        <begin position="69"/>
        <end position="87"/>
    </location>
</feature>
<proteinExistence type="predicted"/>
<feature type="transmembrane region" description="Helical" evidence="1">
    <location>
        <begin position="7"/>
        <end position="28"/>
    </location>
</feature>
<organism evidence="2 3">
    <name type="scientific">Candidatus Cryptobacteroides avicola</name>
    <dbReference type="NCBI Taxonomy" id="2840757"/>
    <lineage>
        <taxon>Bacteria</taxon>
        <taxon>Pseudomonadati</taxon>
        <taxon>Bacteroidota</taxon>
        <taxon>Bacteroidia</taxon>
        <taxon>Bacteroidales</taxon>
        <taxon>Candidatus Cryptobacteroides</taxon>
    </lineage>
</organism>
<evidence type="ECO:0000313" key="2">
    <source>
        <dbReference type="EMBL" id="MBO8482688.1"/>
    </source>
</evidence>
<dbReference type="Proteomes" id="UP000725002">
    <property type="component" value="Unassembled WGS sequence"/>
</dbReference>
<keyword evidence="1" id="KW-0812">Transmembrane</keyword>